<reference evidence="1" key="1">
    <citation type="submission" date="2013-05" db="EMBL/GenBank/DDBJ databases">
        <title>Genome assembly of Cystobacter fuscus DSM 2262.</title>
        <authorList>
            <person name="Sharma G."/>
            <person name="Khatri I."/>
            <person name="Kaur C."/>
            <person name="Mayilraj S."/>
            <person name="Subramanian S."/>
        </authorList>
    </citation>
    <scope>NUCLEOTIDE SEQUENCE [LARGE SCALE GENOMIC DNA]</scope>
    <source>
        <strain evidence="1">DSM 2262</strain>
    </source>
</reference>
<accession>S9PAZ9</accession>
<protein>
    <submittedName>
        <fullName evidence="1">Uncharacterized protein</fullName>
    </submittedName>
</protein>
<keyword evidence="2" id="KW-1185">Reference proteome</keyword>
<name>S9PAZ9_CYSF2</name>
<evidence type="ECO:0000313" key="2">
    <source>
        <dbReference type="Proteomes" id="UP000011682"/>
    </source>
</evidence>
<sequence length="53" mass="5938">MGYGAAKSVGQNIRGDLVVNTTLIFADAWGIARSHRWSFPRWGHLHPSAVFVW</sequence>
<gene>
    <name evidence="1" type="ORF">D187_010184</name>
</gene>
<dbReference type="Proteomes" id="UP000011682">
    <property type="component" value="Unassembled WGS sequence"/>
</dbReference>
<organism evidence="1 2">
    <name type="scientific">Cystobacter fuscus (strain ATCC 25194 / DSM 2262 / NBRC 100088 / M29)</name>
    <dbReference type="NCBI Taxonomy" id="1242864"/>
    <lineage>
        <taxon>Bacteria</taxon>
        <taxon>Pseudomonadati</taxon>
        <taxon>Myxococcota</taxon>
        <taxon>Myxococcia</taxon>
        <taxon>Myxococcales</taxon>
        <taxon>Cystobacterineae</taxon>
        <taxon>Archangiaceae</taxon>
        <taxon>Cystobacter</taxon>
    </lineage>
</organism>
<dbReference type="EMBL" id="ANAH02000009">
    <property type="protein sequence ID" value="EPX61565.1"/>
    <property type="molecule type" value="Genomic_DNA"/>
</dbReference>
<comment type="caution">
    <text evidence="1">The sequence shown here is derived from an EMBL/GenBank/DDBJ whole genome shotgun (WGS) entry which is preliminary data.</text>
</comment>
<dbReference type="AlphaFoldDB" id="S9PAZ9"/>
<evidence type="ECO:0000313" key="1">
    <source>
        <dbReference type="EMBL" id="EPX61565.1"/>
    </source>
</evidence>
<proteinExistence type="predicted"/>